<keyword evidence="10" id="KW-1185">Reference proteome</keyword>
<evidence type="ECO:0000259" key="8">
    <source>
        <dbReference type="PROSITE" id="PS50240"/>
    </source>
</evidence>
<reference evidence="9 10" key="1">
    <citation type="journal article" date="2023" name="Insect Mol. Biol.">
        <title>Genome sequencing provides insights into the evolution of gene families encoding plant cell wall-degrading enzymes in longhorned beetles.</title>
        <authorList>
            <person name="Shin N.R."/>
            <person name="Okamura Y."/>
            <person name="Kirsch R."/>
            <person name="Pauchet Y."/>
        </authorList>
    </citation>
    <scope>NUCLEOTIDE SEQUENCE [LARGE SCALE GENOMIC DNA]</scope>
    <source>
        <strain evidence="9">EAD_L_NR</strain>
    </source>
</reference>
<accession>A0AAV8VWS4</accession>
<dbReference type="PANTHER" id="PTHR24276">
    <property type="entry name" value="POLYSERASE-RELATED"/>
    <property type="match status" value="1"/>
</dbReference>
<evidence type="ECO:0000256" key="6">
    <source>
        <dbReference type="RuleBase" id="RU363034"/>
    </source>
</evidence>
<dbReference type="InterPro" id="IPR050430">
    <property type="entry name" value="Peptidase_S1"/>
</dbReference>
<dbReference type="InterPro" id="IPR001314">
    <property type="entry name" value="Peptidase_S1A"/>
</dbReference>
<dbReference type="PROSITE" id="PS00135">
    <property type="entry name" value="TRYPSIN_SER"/>
    <property type="match status" value="1"/>
</dbReference>
<dbReference type="FunFam" id="2.40.10.10:FF:000034">
    <property type="entry name" value="Eupolytin"/>
    <property type="match status" value="1"/>
</dbReference>
<keyword evidence="5" id="KW-1015">Disulfide bond</keyword>
<comment type="similarity">
    <text evidence="1">Belongs to the peptidase S1 family.</text>
</comment>
<dbReference type="InterPro" id="IPR043504">
    <property type="entry name" value="Peptidase_S1_PA_chymotrypsin"/>
</dbReference>
<evidence type="ECO:0000256" key="4">
    <source>
        <dbReference type="ARBA" id="ARBA00022825"/>
    </source>
</evidence>
<dbReference type="Pfam" id="PF00089">
    <property type="entry name" value="Trypsin"/>
    <property type="match status" value="1"/>
</dbReference>
<evidence type="ECO:0000256" key="1">
    <source>
        <dbReference type="ARBA" id="ARBA00007664"/>
    </source>
</evidence>
<dbReference type="AlphaFoldDB" id="A0AAV8VWS4"/>
<dbReference type="SUPFAM" id="SSF50494">
    <property type="entry name" value="Trypsin-like serine proteases"/>
    <property type="match status" value="1"/>
</dbReference>
<feature type="domain" description="Peptidase S1" evidence="8">
    <location>
        <begin position="46"/>
        <end position="271"/>
    </location>
</feature>
<dbReference type="InterPro" id="IPR001254">
    <property type="entry name" value="Trypsin_dom"/>
</dbReference>
<keyword evidence="7" id="KW-0732">Signal</keyword>
<keyword evidence="3 6" id="KW-0378">Hydrolase</keyword>
<evidence type="ECO:0000313" key="10">
    <source>
        <dbReference type="Proteomes" id="UP001159042"/>
    </source>
</evidence>
<dbReference type="InterPro" id="IPR018114">
    <property type="entry name" value="TRYPSIN_HIS"/>
</dbReference>
<evidence type="ECO:0000256" key="5">
    <source>
        <dbReference type="ARBA" id="ARBA00023157"/>
    </source>
</evidence>
<dbReference type="PRINTS" id="PR00722">
    <property type="entry name" value="CHYMOTRYPSIN"/>
</dbReference>
<evidence type="ECO:0000313" key="9">
    <source>
        <dbReference type="EMBL" id="KAJ8918101.1"/>
    </source>
</evidence>
<dbReference type="PROSITE" id="PS00134">
    <property type="entry name" value="TRYPSIN_HIS"/>
    <property type="match status" value="1"/>
</dbReference>
<evidence type="ECO:0000256" key="3">
    <source>
        <dbReference type="ARBA" id="ARBA00022801"/>
    </source>
</evidence>
<dbReference type="CDD" id="cd00190">
    <property type="entry name" value="Tryp_SPc"/>
    <property type="match status" value="1"/>
</dbReference>
<feature type="chain" id="PRO_5043328417" description="Peptidase S1 domain-containing protein" evidence="7">
    <location>
        <begin position="17"/>
        <end position="272"/>
    </location>
</feature>
<dbReference type="InterPro" id="IPR009003">
    <property type="entry name" value="Peptidase_S1_PA"/>
</dbReference>
<name>A0AAV8VWS4_9CUCU</name>
<sequence>MKTAIYFCAVLSCAVAAEEVNWTSISTNDVEVDPLPTAPVGPVEKIVGGSEVIPNSIPYQVALIIDSTSFCGGSLISRDWVLTAAHCTTGASFVRVVLGAHNLRRGEATTVMLTTSSIINHPQYNRATLTNDVALIRLPFSVRLTRAIQLVTLAPANSPSFAGSVATLSGWGKTGDNTPAISSTLNSVNVNVIANSLCQQTYGGLIQPYTICTYGGARRGGCHGDSGGPLTVNGYQVGVVSFVSSWGCQSGTPTAFSRVSYFRNWIAAHTGV</sequence>
<keyword evidence="4 6" id="KW-0720">Serine protease</keyword>
<comment type="caution">
    <text evidence="9">The sequence shown here is derived from an EMBL/GenBank/DDBJ whole genome shotgun (WGS) entry which is preliminary data.</text>
</comment>
<dbReference type="Gene3D" id="2.40.10.10">
    <property type="entry name" value="Trypsin-like serine proteases"/>
    <property type="match status" value="2"/>
</dbReference>
<gene>
    <name evidence="9" type="ORF">NQ315_011558</name>
</gene>
<keyword evidence="2 6" id="KW-0645">Protease</keyword>
<dbReference type="GO" id="GO:0006508">
    <property type="term" value="P:proteolysis"/>
    <property type="evidence" value="ECO:0007669"/>
    <property type="project" value="UniProtKB-KW"/>
</dbReference>
<dbReference type="GO" id="GO:0004252">
    <property type="term" value="F:serine-type endopeptidase activity"/>
    <property type="evidence" value="ECO:0007669"/>
    <property type="project" value="InterPro"/>
</dbReference>
<protein>
    <recommendedName>
        <fullName evidence="8">Peptidase S1 domain-containing protein</fullName>
    </recommendedName>
</protein>
<dbReference type="SMART" id="SM00020">
    <property type="entry name" value="Tryp_SPc"/>
    <property type="match status" value="1"/>
</dbReference>
<feature type="signal peptide" evidence="7">
    <location>
        <begin position="1"/>
        <end position="16"/>
    </location>
</feature>
<dbReference type="InterPro" id="IPR033116">
    <property type="entry name" value="TRYPSIN_SER"/>
</dbReference>
<evidence type="ECO:0000256" key="7">
    <source>
        <dbReference type="SAM" id="SignalP"/>
    </source>
</evidence>
<organism evidence="9 10">
    <name type="scientific">Exocentrus adspersus</name>
    <dbReference type="NCBI Taxonomy" id="1586481"/>
    <lineage>
        <taxon>Eukaryota</taxon>
        <taxon>Metazoa</taxon>
        <taxon>Ecdysozoa</taxon>
        <taxon>Arthropoda</taxon>
        <taxon>Hexapoda</taxon>
        <taxon>Insecta</taxon>
        <taxon>Pterygota</taxon>
        <taxon>Neoptera</taxon>
        <taxon>Endopterygota</taxon>
        <taxon>Coleoptera</taxon>
        <taxon>Polyphaga</taxon>
        <taxon>Cucujiformia</taxon>
        <taxon>Chrysomeloidea</taxon>
        <taxon>Cerambycidae</taxon>
        <taxon>Lamiinae</taxon>
        <taxon>Acanthocinini</taxon>
        <taxon>Exocentrus</taxon>
    </lineage>
</organism>
<dbReference type="EMBL" id="JANEYG010000028">
    <property type="protein sequence ID" value="KAJ8918101.1"/>
    <property type="molecule type" value="Genomic_DNA"/>
</dbReference>
<dbReference type="Proteomes" id="UP001159042">
    <property type="component" value="Unassembled WGS sequence"/>
</dbReference>
<proteinExistence type="inferred from homology"/>
<dbReference type="PANTHER" id="PTHR24276:SF91">
    <property type="entry name" value="AT26814P-RELATED"/>
    <property type="match status" value="1"/>
</dbReference>
<dbReference type="PROSITE" id="PS50240">
    <property type="entry name" value="TRYPSIN_DOM"/>
    <property type="match status" value="1"/>
</dbReference>
<evidence type="ECO:0000256" key="2">
    <source>
        <dbReference type="ARBA" id="ARBA00022670"/>
    </source>
</evidence>